<dbReference type="AlphaFoldDB" id="A0A0E3WCM8"/>
<name>A0A0E3WCM8_MYCLN</name>
<dbReference type="Proteomes" id="UP000199251">
    <property type="component" value="Unassembled WGS sequence"/>
</dbReference>
<dbReference type="STRING" id="141349.BN1232_03211"/>
<reference evidence="1 2" key="1">
    <citation type="submission" date="2015-03" db="EMBL/GenBank/DDBJ databases">
        <authorList>
            <person name="Urmite Genomes"/>
        </authorList>
    </citation>
    <scope>NUCLEOTIDE SEQUENCE [LARGE SCALE GENOMIC DNA]</scope>
    <source>
        <strain evidence="1 2">CSUR P1491</strain>
    </source>
</reference>
<protein>
    <submittedName>
        <fullName evidence="1">Alpha/beta hydrolase</fullName>
    </submittedName>
</protein>
<sequence length="49" mass="5386">MPVHLEIAPGAFHAFDNIVEKAPISAKFFASERDHLWAALRSPAEDQPG</sequence>
<evidence type="ECO:0000313" key="1">
    <source>
        <dbReference type="EMBL" id="CQD15062.1"/>
    </source>
</evidence>
<evidence type="ECO:0000313" key="2">
    <source>
        <dbReference type="Proteomes" id="UP000199251"/>
    </source>
</evidence>
<proteinExistence type="predicted"/>
<dbReference type="GO" id="GO:0016787">
    <property type="term" value="F:hydrolase activity"/>
    <property type="evidence" value="ECO:0007669"/>
    <property type="project" value="UniProtKB-KW"/>
</dbReference>
<accession>A0A0E3WCM8</accession>
<gene>
    <name evidence="1" type="ORF">BN1232_03211</name>
</gene>
<keyword evidence="1" id="KW-0378">Hydrolase</keyword>
<organism evidence="1 2">
    <name type="scientific">Mycobacterium lentiflavum</name>
    <dbReference type="NCBI Taxonomy" id="141349"/>
    <lineage>
        <taxon>Bacteria</taxon>
        <taxon>Bacillati</taxon>
        <taxon>Actinomycetota</taxon>
        <taxon>Actinomycetes</taxon>
        <taxon>Mycobacteriales</taxon>
        <taxon>Mycobacteriaceae</taxon>
        <taxon>Mycobacterium</taxon>
        <taxon>Mycobacterium simiae complex</taxon>
    </lineage>
</organism>
<dbReference type="EMBL" id="CTEE01000001">
    <property type="protein sequence ID" value="CQD15062.1"/>
    <property type="molecule type" value="Genomic_DNA"/>
</dbReference>